<evidence type="ECO:0000313" key="2">
    <source>
        <dbReference type="EMBL" id="MCZ4331067.1"/>
    </source>
</evidence>
<protein>
    <submittedName>
        <fullName evidence="2">ImmA/IrrE family metallo-endopeptidase</fullName>
    </submittedName>
</protein>
<dbReference type="InterPro" id="IPR052345">
    <property type="entry name" value="Rad_response_metalloprotease"/>
</dbReference>
<dbReference type="Proteomes" id="UP001068379">
    <property type="component" value="Unassembled WGS sequence"/>
</dbReference>
<dbReference type="EMBL" id="JAPWHE010000014">
    <property type="protein sequence ID" value="MCZ4331067.1"/>
    <property type="molecule type" value="Genomic_DNA"/>
</dbReference>
<organism evidence="2 3">
    <name type="scientific">Castellaniella denitrificans</name>
    <dbReference type="NCBI Taxonomy" id="56119"/>
    <lineage>
        <taxon>Bacteria</taxon>
        <taxon>Pseudomonadati</taxon>
        <taxon>Pseudomonadota</taxon>
        <taxon>Betaproteobacteria</taxon>
        <taxon>Burkholderiales</taxon>
        <taxon>Alcaligenaceae</taxon>
        <taxon>Castellaniella</taxon>
    </lineage>
</organism>
<dbReference type="Pfam" id="PF06114">
    <property type="entry name" value="Peptidase_M78"/>
    <property type="match status" value="1"/>
</dbReference>
<evidence type="ECO:0000313" key="3">
    <source>
        <dbReference type="Proteomes" id="UP001068379"/>
    </source>
</evidence>
<gene>
    <name evidence="2" type="ORF">O4H32_14045</name>
</gene>
<dbReference type="RefSeq" id="WP_269360185.1">
    <property type="nucleotide sequence ID" value="NZ_JAPWHE010000014.1"/>
</dbReference>
<dbReference type="PANTHER" id="PTHR43236">
    <property type="entry name" value="ANTITOXIN HIGA1"/>
    <property type="match status" value="1"/>
</dbReference>
<reference evidence="2" key="1">
    <citation type="submission" date="2022-12" db="EMBL/GenBank/DDBJ databases">
        <title>Bacterial isolates from different developmental stages of Nematostella vectensis.</title>
        <authorList>
            <person name="Fraune S."/>
        </authorList>
    </citation>
    <scope>NUCLEOTIDE SEQUENCE</scope>
    <source>
        <strain evidence="2">G21619-S1</strain>
    </source>
</reference>
<keyword evidence="3" id="KW-1185">Reference proteome</keyword>
<dbReference type="InterPro" id="IPR010359">
    <property type="entry name" value="IrrE_HExxH"/>
</dbReference>
<dbReference type="Gene3D" id="1.10.10.2910">
    <property type="match status" value="1"/>
</dbReference>
<evidence type="ECO:0000259" key="1">
    <source>
        <dbReference type="Pfam" id="PF06114"/>
    </source>
</evidence>
<feature type="domain" description="IrrE N-terminal-like" evidence="1">
    <location>
        <begin position="37"/>
        <end position="182"/>
    </location>
</feature>
<comment type="caution">
    <text evidence="2">The sequence shown here is derived from an EMBL/GenBank/DDBJ whole genome shotgun (WGS) entry which is preliminary data.</text>
</comment>
<dbReference type="PANTHER" id="PTHR43236:SF2">
    <property type="entry name" value="BLL0069 PROTEIN"/>
    <property type="match status" value="1"/>
</dbReference>
<proteinExistence type="predicted"/>
<accession>A0ABT4M6W1</accession>
<name>A0ABT4M6W1_9BURK</name>
<sequence length="188" mass="21656">MYDIATRTFQNAVDLLHLLRDEYSFPYSAPINVDQVAEMLGIRIEYEDMPNDEVGSIKFTDGSPVVTIDRFENSYEPRRRFTLAHEIGHYCLHSDQARQGFTDNRKTMSRTASYWDNFEFEANSFAAQLLMPKPLLVQEGVQIIGAYNEAHAPENGMPVDKFISKMASRFVVSQKAMTYRLKNLKLIE</sequence>